<dbReference type="Proteomes" id="UP001362899">
    <property type="component" value="Unassembled WGS sequence"/>
</dbReference>
<dbReference type="GO" id="GO:0033116">
    <property type="term" value="C:endoplasmic reticulum-Golgi intermediate compartment membrane"/>
    <property type="evidence" value="ECO:0007669"/>
    <property type="project" value="UniProtKB-SubCell"/>
</dbReference>
<sequence>MVDLRSFDAYTKVHDSYQVNTNQIRAAVHNGIFAVVAIFILYLQTSSWMGAKPEFKFDVARGIIDTFTINLDIVVMSPCQMMGVFVEDVSGDRLYVNELITSTNIDAKQLMPSLRTSDEDLDWCRITGSFDANRVAGKLSIVPLNRFEAFNASHNILELSFGQFIPQLVNPLDMTRQLFEEDSSISYFMSIFPTTVRAFGQEIVTNQYSVARAVSSSDLYKTPAGIHFAYDFEPISIEITDDRISFLAWACRVVNIVGGVLFVLRIIRPISKRDIIKDNKGILG</sequence>
<evidence type="ECO:0000256" key="3">
    <source>
        <dbReference type="ARBA" id="ARBA00022989"/>
    </source>
</evidence>
<keyword evidence="9" id="KW-1185">Reference proteome</keyword>
<keyword evidence="5" id="KW-0813">Transport</keyword>
<dbReference type="GO" id="GO:0000139">
    <property type="term" value="C:Golgi membrane"/>
    <property type="evidence" value="ECO:0007669"/>
    <property type="project" value="UniProtKB-SubCell"/>
</dbReference>
<dbReference type="GO" id="GO:0030134">
    <property type="term" value="C:COPII-coated ER to Golgi transport vesicle"/>
    <property type="evidence" value="ECO:0007669"/>
    <property type="project" value="TreeGrafter"/>
</dbReference>
<feature type="domain" description="Endoplasmic reticulum vesicle transporter N-terminal" evidence="7">
    <location>
        <begin position="4"/>
        <end position="93"/>
    </location>
</feature>
<dbReference type="GO" id="GO:0005789">
    <property type="term" value="C:endoplasmic reticulum membrane"/>
    <property type="evidence" value="ECO:0007669"/>
    <property type="project" value="UniProtKB-SubCell"/>
</dbReference>
<proteinExistence type="inferred from homology"/>
<feature type="transmembrane region" description="Helical" evidence="5">
    <location>
        <begin position="246"/>
        <end position="267"/>
    </location>
</feature>
<reference evidence="8 9" key="1">
    <citation type="journal article" date="2023" name="Elife">
        <title>Identification of key yeast species and microbe-microbe interactions impacting larval growth of Drosophila in the wild.</title>
        <authorList>
            <person name="Mure A."/>
            <person name="Sugiura Y."/>
            <person name="Maeda R."/>
            <person name="Honda K."/>
            <person name="Sakurai N."/>
            <person name="Takahashi Y."/>
            <person name="Watada M."/>
            <person name="Katoh T."/>
            <person name="Gotoh A."/>
            <person name="Gotoh Y."/>
            <person name="Taniguchi I."/>
            <person name="Nakamura K."/>
            <person name="Hayashi T."/>
            <person name="Katayama T."/>
            <person name="Uemura T."/>
            <person name="Hattori Y."/>
        </authorList>
    </citation>
    <scope>NUCLEOTIDE SEQUENCE [LARGE SCALE GENOMIC DNA]</scope>
    <source>
        <strain evidence="8 9">SB-73</strain>
    </source>
</reference>
<dbReference type="GO" id="GO:0006890">
    <property type="term" value="P:retrograde vesicle-mediated transport, Golgi to endoplasmic reticulum"/>
    <property type="evidence" value="ECO:0007669"/>
    <property type="project" value="TreeGrafter"/>
</dbReference>
<evidence type="ECO:0000313" key="9">
    <source>
        <dbReference type="Proteomes" id="UP001362899"/>
    </source>
</evidence>
<keyword evidence="4 5" id="KW-0472">Membrane</keyword>
<keyword evidence="5" id="KW-0256">Endoplasmic reticulum</keyword>
<dbReference type="Pfam" id="PF07970">
    <property type="entry name" value="COPIIcoated_ERV"/>
    <property type="match status" value="1"/>
</dbReference>
<feature type="domain" description="Endoplasmic reticulum vesicle transporter C-terminal" evidence="6">
    <location>
        <begin position="122"/>
        <end position="267"/>
    </location>
</feature>
<gene>
    <name evidence="8" type="ORF">DASB73_037780</name>
</gene>
<evidence type="ECO:0000256" key="5">
    <source>
        <dbReference type="RuleBase" id="RU369013"/>
    </source>
</evidence>
<comment type="caution">
    <text evidence="8">The sequence shown here is derived from an EMBL/GenBank/DDBJ whole genome shotgun (WGS) entry which is preliminary data.</text>
</comment>
<dbReference type="PANTHER" id="PTHR10984">
    <property type="entry name" value="ENDOPLASMIC RETICULUM-GOLGI INTERMEDIATE COMPARTMENT PROTEIN"/>
    <property type="match status" value="1"/>
</dbReference>
<evidence type="ECO:0000259" key="6">
    <source>
        <dbReference type="Pfam" id="PF07970"/>
    </source>
</evidence>
<organism evidence="8 9">
    <name type="scientific">Starmerella bacillaris</name>
    <name type="common">Yeast</name>
    <name type="synonym">Candida zemplinina</name>
    <dbReference type="NCBI Taxonomy" id="1247836"/>
    <lineage>
        <taxon>Eukaryota</taxon>
        <taxon>Fungi</taxon>
        <taxon>Dikarya</taxon>
        <taxon>Ascomycota</taxon>
        <taxon>Saccharomycotina</taxon>
        <taxon>Dipodascomycetes</taxon>
        <taxon>Dipodascales</taxon>
        <taxon>Trichomonascaceae</taxon>
        <taxon>Starmerella</taxon>
    </lineage>
</organism>
<evidence type="ECO:0000256" key="4">
    <source>
        <dbReference type="ARBA" id="ARBA00023136"/>
    </source>
</evidence>
<comment type="subcellular location">
    <subcellularLocation>
        <location evidence="5">Endoplasmic reticulum membrane</location>
        <topology evidence="5">Multi-pass membrane protein</topology>
    </subcellularLocation>
    <subcellularLocation>
        <location evidence="5">Endoplasmic reticulum-Golgi intermediate compartment membrane</location>
        <topology evidence="5">Multi-pass membrane protein</topology>
    </subcellularLocation>
    <subcellularLocation>
        <location evidence="5">Golgi apparatus membrane</location>
        <topology evidence="5">Multi-pass membrane protein</topology>
    </subcellularLocation>
    <subcellularLocation>
        <location evidence="1">Membrane</location>
    </subcellularLocation>
</comment>
<keyword evidence="5" id="KW-0333">Golgi apparatus</keyword>
<evidence type="ECO:0000313" key="8">
    <source>
        <dbReference type="EMBL" id="GMM52815.1"/>
    </source>
</evidence>
<keyword evidence="2 5" id="KW-0812">Transmembrane</keyword>
<dbReference type="EMBL" id="BTGC01000008">
    <property type="protein sequence ID" value="GMM52815.1"/>
    <property type="molecule type" value="Genomic_DNA"/>
</dbReference>
<keyword evidence="3 5" id="KW-1133">Transmembrane helix</keyword>
<dbReference type="InterPro" id="IPR012936">
    <property type="entry name" value="Erv_C"/>
</dbReference>
<protein>
    <recommendedName>
        <fullName evidence="5">Endoplasmic reticulum-Golgi intermediate compartment protein</fullName>
    </recommendedName>
</protein>
<accession>A0AAV5RN22</accession>
<comment type="caution">
    <text evidence="5">Lacks conserved residue(s) required for the propagation of feature annotation.</text>
</comment>
<dbReference type="GO" id="GO:0006888">
    <property type="term" value="P:endoplasmic reticulum to Golgi vesicle-mediated transport"/>
    <property type="evidence" value="ECO:0007669"/>
    <property type="project" value="UniProtKB-UniRule"/>
</dbReference>
<comment type="function">
    <text evidence="5">Plays a role in transport between endoplasmic reticulum and Golgi.</text>
</comment>
<evidence type="ECO:0000256" key="1">
    <source>
        <dbReference type="ARBA" id="ARBA00004370"/>
    </source>
</evidence>
<dbReference type="InterPro" id="IPR045888">
    <property type="entry name" value="Erv"/>
</dbReference>
<name>A0AAV5RN22_STABA</name>
<keyword evidence="5" id="KW-0931">ER-Golgi transport</keyword>
<dbReference type="PANTHER" id="PTHR10984:SF81">
    <property type="entry name" value="ER-DERIVED VESICLES PROTEIN ERV41"/>
    <property type="match status" value="1"/>
</dbReference>
<comment type="similarity">
    <text evidence="5">Belongs to the ERGIC family.</text>
</comment>
<dbReference type="AlphaFoldDB" id="A0AAV5RN22"/>
<dbReference type="Pfam" id="PF13850">
    <property type="entry name" value="ERGIC_N"/>
    <property type="match status" value="1"/>
</dbReference>
<dbReference type="InterPro" id="IPR039542">
    <property type="entry name" value="Erv_N"/>
</dbReference>
<evidence type="ECO:0000259" key="7">
    <source>
        <dbReference type="Pfam" id="PF13850"/>
    </source>
</evidence>
<evidence type="ECO:0000256" key="2">
    <source>
        <dbReference type="ARBA" id="ARBA00022692"/>
    </source>
</evidence>